<accession>A0A1H8G2N4</accession>
<keyword evidence="6" id="KW-1185">Reference proteome</keyword>
<dbReference type="RefSeq" id="WP_036591790.1">
    <property type="nucleotide sequence ID" value="NZ_CP076607.1"/>
</dbReference>
<evidence type="ECO:0000313" key="4">
    <source>
        <dbReference type="EMBL" id="SEN37558.1"/>
    </source>
</evidence>
<dbReference type="PANTHER" id="PTHR30336">
    <property type="entry name" value="INNER MEMBRANE PROTEIN, PROBABLE PERMEASE"/>
    <property type="match status" value="1"/>
</dbReference>
<feature type="transmembrane region" description="Helical" evidence="1">
    <location>
        <begin position="26"/>
        <end position="49"/>
    </location>
</feature>
<evidence type="ECO:0000313" key="3">
    <source>
        <dbReference type="EMBL" id="QWU14049.1"/>
    </source>
</evidence>
<protein>
    <submittedName>
        <fullName evidence="4">Uncharacterized SAM-binding protein YcdF, DUF218 family</fullName>
    </submittedName>
    <submittedName>
        <fullName evidence="3">YdcF family protein</fullName>
    </submittedName>
</protein>
<dbReference type="PANTHER" id="PTHR30336:SF20">
    <property type="entry name" value="DUF218 DOMAIN-CONTAINING PROTEIN"/>
    <property type="match status" value="1"/>
</dbReference>
<feature type="domain" description="DUF218" evidence="2">
    <location>
        <begin position="62"/>
        <end position="184"/>
    </location>
</feature>
<evidence type="ECO:0000313" key="6">
    <source>
        <dbReference type="Proteomes" id="UP000683429"/>
    </source>
</evidence>
<evidence type="ECO:0000256" key="1">
    <source>
        <dbReference type="SAM" id="Phobius"/>
    </source>
</evidence>
<dbReference type="GO" id="GO:0005886">
    <property type="term" value="C:plasma membrane"/>
    <property type="evidence" value="ECO:0007669"/>
    <property type="project" value="TreeGrafter"/>
</dbReference>
<keyword evidence="1" id="KW-1133">Transmembrane helix</keyword>
<dbReference type="Gene3D" id="3.40.50.620">
    <property type="entry name" value="HUPs"/>
    <property type="match status" value="1"/>
</dbReference>
<dbReference type="EMBL" id="CP076607">
    <property type="protein sequence ID" value="QWU14049.1"/>
    <property type="molecule type" value="Genomic_DNA"/>
</dbReference>
<reference evidence="3 6" key="2">
    <citation type="submission" date="2021-06" db="EMBL/GenBank/DDBJ databases">
        <title>Whole genome sequence of Paenibacillus sophorae DSM23020 for comparative genomics.</title>
        <authorList>
            <person name="Kim M.-J."/>
            <person name="Lee G."/>
            <person name="Shin J.-H."/>
        </authorList>
    </citation>
    <scope>NUCLEOTIDE SEQUENCE [LARGE SCALE GENOMIC DNA]</scope>
    <source>
        <strain evidence="3 6">DSM 23020</strain>
    </source>
</reference>
<dbReference type="Proteomes" id="UP000683429">
    <property type="component" value="Chromosome"/>
</dbReference>
<keyword evidence="1" id="KW-0472">Membrane</keyword>
<evidence type="ECO:0000313" key="5">
    <source>
        <dbReference type="Proteomes" id="UP000198809"/>
    </source>
</evidence>
<keyword evidence="1" id="KW-0812">Transmembrane</keyword>
<dbReference type="Pfam" id="PF02698">
    <property type="entry name" value="DUF218"/>
    <property type="match status" value="1"/>
</dbReference>
<reference evidence="4 5" key="1">
    <citation type="submission" date="2016-10" db="EMBL/GenBank/DDBJ databases">
        <authorList>
            <person name="de Groot N.N."/>
        </authorList>
    </citation>
    <scope>NUCLEOTIDE SEQUENCE [LARGE SCALE GENOMIC DNA]</scope>
    <source>
        <strain evidence="4 5">CGMCC 1.10238</strain>
    </source>
</reference>
<dbReference type="OrthoDB" id="9782395at2"/>
<proteinExistence type="predicted"/>
<dbReference type="InterPro" id="IPR014729">
    <property type="entry name" value="Rossmann-like_a/b/a_fold"/>
</dbReference>
<sequence length="219" mass="24389">MQRYVGDSSPIRSSAAGRRKWLFKRIMVFTTAVLLIAGIIWSTYVLIIINRAETTTPMKKADAGIILGMAMWGDEPSPGLKERLDCGLKLYKQGVFTHFIVSGGLDKPGYRYTEGLGMRNYLIAGGVPDSAIAVENKATSTYENLLFSREIMQREGWSTAVVITHTFHGRRALEVAEALGYSNPELGLTDSETMSMAKYKTREILAYTKWKIQQTIGAH</sequence>
<name>A0A1H8G2N4_9BACL</name>
<dbReference type="AlphaFoldDB" id="A0A1H8G2N4"/>
<dbReference type="EMBL" id="FODH01000001">
    <property type="protein sequence ID" value="SEN37558.1"/>
    <property type="molecule type" value="Genomic_DNA"/>
</dbReference>
<organism evidence="4 5">
    <name type="scientific">Paenibacillus sophorae</name>
    <dbReference type="NCBI Taxonomy" id="1333845"/>
    <lineage>
        <taxon>Bacteria</taxon>
        <taxon>Bacillati</taxon>
        <taxon>Bacillota</taxon>
        <taxon>Bacilli</taxon>
        <taxon>Bacillales</taxon>
        <taxon>Paenibacillaceae</taxon>
        <taxon>Paenibacillus</taxon>
    </lineage>
</organism>
<evidence type="ECO:0000259" key="2">
    <source>
        <dbReference type="Pfam" id="PF02698"/>
    </source>
</evidence>
<dbReference type="InterPro" id="IPR051599">
    <property type="entry name" value="Cell_Envelope_Assoc"/>
</dbReference>
<dbReference type="CDD" id="cd06259">
    <property type="entry name" value="YdcF-like"/>
    <property type="match status" value="1"/>
</dbReference>
<gene>
    <name evidence="3" type="ORF">KP014_19170</name>
    <name evidence="4" type="ORF">SAMN04487895_101323</name>
</gene>
<dbReference type="InterPro" id="IPR003848">
    <property type="entry name" value="DUF218"/>
</dbReference>
<dbReference type="Proteomes" id="UP000198809">
    <property type="component" value="Unassembled WGS sequence"/>
</dbReference>
<dbReference type="STRING" id="1333845.SAMN04487895_101323"/>